<reference evidence="2" key="1">
    <citation type="submission" date="2016-08" db="EMBL/GenBank/DDBJ databases">
        <authorList>
            <person name="Varghese N."/>
            <person name="Submissions Spin"/>
        </authorList>
    </citation>
    <scope>NUCLEOTIDE SEQUENCE [LARGE SCALE GENOMIC DNA]</scope>
    <source>
        <strain evidence="2">HAMBI 2971</strain>
    </source>
</reference>
<evidence type="ECO:0000313" key="2">
    <source>
        <dbReference type="Proteomes" id="UP000199435"/>
    </source>
</evidence>
<dbReference type="Gene3D" id="3.40.50.1100">
    <property type="match status" value="1"/>
</dbReference>
<dbReference type="AlphaFoldDB" id="A0A1C3WS75"/>
<name>A0A1C3WS75_9HYPH</name>
<dbReference type="InterPro" id="IPR036052">
    <property type="entry name" value="TrpB-like_PALP_sf"/>
</dbReference>
<gene>
    <name evidence="1" type="ORF">GA0061102_103842</name>
</gene>
<dbReference type="EMBL" id="FMAH01000038">
    <property type="protein sequence ID" value="SCB42897.1"/>
    <property type="molecule type" value="Genomic_DNA"/>
</dbReference>
<accession>A0A1C3WS75</accession>
<keyword evidence="2" id="KW-1185">Reference proteome</keyword>
<proteinExistence type="predicted"/>
<evidence type="ECO:0000313" key="1">
    <source>
        <dbReference type="EMBL" id="SCB42897.1"/>
    </source>
</evidence>
<organism evidence="1 2">
    <name type="scientific">Rhizobium miluonense</name>
    <dbReference type="NCBI Taxonomy" id="411945"/>
    <lineage>
        <taxon>Bacteria</taxon>
        <taxon>Pseudomonadati</taxon>
        <taxon>Pseudomonadota</taxon>
        <taxon>Alphaproteobacteria</taxon>
        <taxon>Hyphomicrobiales</taxon>
        <taxon>Rhizobiaceae</taxon>
        <taxon>Rhizobium/Agrobacterium group</taxon>
        <taxon>Rhizobium</taxon>
    </lineage>
</organism>
<dbReference type="Proteomes" id="UP000199435">
    <property type="component" value="Unassembled WGS sequence"/>
</dbReference>
<sequence length="48" mass="5349">MTKLYQSFTKLIGNTPLARRPENAGKLIVAILPDTGERYLSTSTEQPQ</sequence>
<protein>
    <submittedName>
        <fullName evidence="1">Uncharacterized protein</fullName>
    </submittedName>
</protein>
<dbReference type="STRING" id="411945.GA0061102_103842"/>